<sequence>MQRPPALRARAPRAAGLALVLLLAIGPRKVGAPRLRGAAAASAQGPPGSLAVEVPESLAQVEQRTLLAQQQALEAAVAQEERMEVELRRLEAREGRVAQRLDRLRYLEQASDVLAQVRTRAFMGDLTAELTGAAVYVGFILLVTLLYGLVFDYEYPEVQSKPAEDVLKENMGFAWNLWHGFNCDPDARICIFSCLAMPVRWADTAHKPSVQFAPFWLGLTIFTLCCALSKMTYGATYLGLLVVAVQNRQKIRESYGLDHGDNTTRVEDCLVWVCCPACATMQEAMEVEFVEPPRLKGFRRLRGGA</sequence>
<keyword evidence="1" id="KW-1133">Transmembrane helix</keyword>
<reference evidence="3" key="1">
    <citation type="submission" date="2023-10" db="EMBL/GenBank/DDBJ databases">
        <authorList>
            <person name="Chen Y."/>
            <person name="Shah S."/>
            <person name="Dougan E. K."/>
            <person name="Thang M."/>
            <person name="Chan C."/>
        </authorList>
    </citation>
    <scope>NUCLEOTIDE SEQUENCE [LARGE SCALE GENOMIC DNA]</scope>
</reference>
<evidence type="ECO:0000256" key="2">
    <source>
        <dbReference type="SAM" id="SignalP"/>
    </source>
</evidence>
<keyword evidence="4" id="KW-1185">Reference proteome</keyword>
<organism evidence="3 4">
    <name type="scientific">Prorocentrum cordatum</name>
    <dbReference type="NCBI Taxonomy" id="2364126"/>
    <lineage>
        <taxon>Eukaryota</taxon>
        <taxon>Sar</taxon>
        <taxon>Alveolata</taxon>
        <taxon>Dinophyceae</taxon>
        <taxon>Prorocentrales</taxon>
        <taxon>Prorocentraceae</taxon>
        <taxon>Prorocentrum</taxon>
    </lineage>
</organism>
<name>A0ABN9R516_9DINO</name>
<dbReference type="EMBL" id="CAUYUJ010005069">
    <property type="protein sequence ID" value="CAK0812162.1"/>
    <property type="molecule type" value="Genomic_DNA"/>
</dbReference>
<feature type="transmembrane region" description="Helical" evidence="1">
    <location>
        <begin position="133"/>
        <end position="151"/>
    </location>
</feature>
<dbReference type="InterPro" id="IPR006461">
    <property type="entry name" value="PLAC_motif_containing"/>
</dbReference>
<protein>
    <submittedName>
        <fullName evidence="3">Uncharacterized protein</fullName>
    </submittedName>
</protein>
<dbReference type="NCBIfam" id="TIGR01571">
    <property type="entry name" value="A_thal_Cys_rich"/>
    <property type="match status" value="1"/>
</dbReference>
<feature type="signal peptide" evidence="2">
    <location>
        <begin position="1"/>
        <end position="32"/>
    </location>
</feature>
<comment type="caution">
    <text evidence="3">The sequence shown here is derived from an EMBL/GenBank/DDBJ whole genome shotgun (WGS) entry which is preliminary data.</text>
</comment>
<evidence type="ECO:0000256" key="1">
    <source>
        <dbReference type="SAM" id="Phobius"/>
    </source>
</evidence>
<dbReference type="Pfam" id="PF04749">
    <property type="entry name" value="PLAC8"/>
    <property type="match status" value="1"/>
</dbReference>
<gene>
    <name evidence="3" type="ORF">PCOR1329_LOCUS16510</name>
</gene>
<feature type="chain" id="PRO_5046301498" evidence="2">
    <location>
        <begin position="33"/>
        <end position="305"/>
    </location>
</feature>
<proteinExistence type="predicted"/>
<keyword evidence="2" id="KW-0732">Signal</keyword>
<evidence type="ECO:0000313" key="4">
    <source>
        <dbReference type="Proteomes" id="UP001189429"/>
    </source>
</evidence>
<dbReference type="Proteomes" id="UP001189429">
    <property type="component" value="Unassembled WGS sequence"/>
</dbReference>
<keyword evidence="1" id="KW-0472">Membrane</keyword>
<evidence type="ECO:0000313" key="3">
    <source>
        <dbReference type="EMBL" id="CAK0812162.1"/>
    </source>
</evidence>
<keyword evidence="1" id="KW-0812">Transmembrane</keyword>
<accession>A0ABN9R516</accession>